<comment type="caution">
    <text evidence="3">The sequence shown here is derived from an EMBL/GenBank/DDBJ whole genome shotgun (WGS) entry which is preliminary data.</text>
</comment>
<sequence>MVAAAVMLTVSAVLSPKKPVKHAEKLQSMWPSFDGSKRKGNASKRAQTKEATIVNKGSSSTVRGGRSEFMRVIRSDAEFIGTATAPIRKAMADIFWLRFLEKKPASAPKKRDDVVSAPPQPEKGDDVVTAPPQQEFPVLSPYPPGLSSVELMMADYEALKLYINYFWHSSKVLSTPMPEIYDPQAVADYFICRPHVLGFRIIEILFAFLTASVKLRASKRIMLESDARNAKISTSFDGSKYYMGQLLKETLLYLGPTFIKVGQSLSTRPDIIGSEICEALSDLHDKVPPFPREKAMEIIEGELGCPLDKKFSYISDQPVAAASFGQVYKGCTTDGKIVALKVQRPDVLQSVVRDMYILRLGLAFLRKVAKRRSNIALYADELGKGFVGELDYTLEASNASTFLEAHSKYSFMAVPKVFYELTTKRVLTMEWMVGENPTKLISITKELPANSTNHYLDERKQLEAQARLLDLVNKGVRASLVQLLETGLLHADPHPGNLRYTPDGRIGFLDFGLLCKMEKKHQLAMLASIVHIANGDWAGLVSDLTQMDMVPPGTNLRRVTLELEDALGEVAFNEGIPDIKFSKVLAKVWSVALKHHFRMPPYYTLVLRSLASLEGLAVAVDENFKTFQAAYPFVVRKLLYDNSLASRKILYSVVLNRRRELQLKKVLLFLRLGSARASIGVTDLSEATNNREVGANEFQTEKLILKLLPSRDGVVLRRLLMTADGASLVEAMLSKETIFFRQFLVTAFADSICQWLMKTTIGKEGTRQLNRETTSQLQAIIADRRVRVVLFKLVRDASRQPFLVLRSACALLKIFVVALAKALHRFVVHLSEGYLPSFSLAPRQIVGST</sequence>
<dbReference type="Proteomes" id="UP000623129">
    <property type="component" value="Unassembled WGS sequence"/>
</dbReference>
<dbReference type="OrthoDB" id="427480at2759"/>
<dbReference type="PROSITE" id="PS50011">
    <property type="entry name" value="PROTEIN_KINASE_DOM"/>
    <property type="match status" value="1"/>
</dbReference>
<reference evidence="3" key="1">
    <citation type="submission" date="2020-01" db="EMBL/GenBank/DDBJ databases">
        <title>Genome sequence of Kobresia littledalei, the first chromosome-level genome in the family Cyperaceae.</title>
        <authorList>
            <person name="Qu G."/>
        </authorList>
    </citation>
    <scope>NUCLEOTIDE SEQUENCE</scope>
    <source>
        <strain evidence="3">C.B.Clarke</strain>
        <tissue evidence="3">Leaf</tissue>
    </source>
</reference>
<organism evidence="3 4">
    <name type="scientific">Carex littledalei</name>
    <dbReference type="NCBI Taxonomy" id="544730"/>
    <lineage>
        <taxon>Eukaryota</taxon>
        <taxon>Viridiplantae</taxon>
        <taxon>Streptophyta</taxon>
        <taxon>Embryophyta</taxon>
        <taxon>Tracheophyta</taxon>
        <taxon>Spermatophyta</taxon>
        <taxon>Magnoliopsida</taxon>
        <taxon>Liliopsida</taxon>
        <taxon>Poales</taxon>
        <taxon>Cyperaceae</taxon>
        <taxon>Cyperoideae</taxon>
        <taxon>Cariceae</taxon>
        <taxon>Carex</taxon>
        <taxon>Carex subgen. Euthyceras</taxon>
    </lineage>
</organism>
<comment type="similarity">
    <text evidence="1">Belongs to the protein kinase superfamily. ADCK protein kinase family.</text>
</comment>
<evidence type="ECO:0000313" key="3">
    <source>
        <dbReference type="EMBL" id="KAF3341190.1"/>
    </source>
</evidence>
<dbReference type="InterPro" id="IPR000719">
    <property type="entry name" value="Prot_kinase_dom"/>
</dbReference>
<evidence type="ECO:0000313" key="4">
    <source>
        <dbReference type="Proteomes" id="UP000623129"/>
    </source>
</evidence>
<dbReference type="EMBL" id="SWLB01000002">
    <property type="protein sequence ID" value="KAF3341190.1"/>
    <property type="molecule type" value="Genomic_DNA"/>
</dbReference>
<evidence type="ECO:0000259" key="2">
    <source>
        <dbReference type="PROSITE" id="PS50011"/>
    </source>
</evidence>
<keyword evidence="4" id="KW-1185">Reference proteome</keyword>
<proteinExistence type="inferred from homology"/>
<dbReference type="CDD" id="cd05121">
    <property type="entry name" value="ABC1_ADCK3-like"/>
    <property type="match status" value="1"/>
</dbReference>
<feature type="domain" description="Protein kinase" evidence="2">
    <location>
        <begin position="313"/>
        <end position="634"/>
    </location>
</feature>
<dbReference type="InterPro" id="IPR011009">
    <property type="entry name" value="Kinase-like_dom_sf"/>
</dbReference>
<dbReference type="AlphaFoldDB" id="A0A833VT49"/>
<accession>A0A833VT49</accession>
<evidence type="ECO:0000256" key="1">
    <source>
        <dbReference type="ARBA" id="ARBA00009670"/>
    </source>
</evidence>
<dbReference type="GO" id="GO:0005524">
    <property type="term" value="F:ATP binding"/>
    <property type="evidence" value="ECO:0007669"/>
    <property type="project" value="InterPro"/>
</dbReference>
<dbReference type="GO" id="GO:0004672">
    <property type="term" value="F:protein kinase activity"/>
    <property type="evidence" value="ECO:0007669"/>
    <property type="project" value="InterPro"/>
</dbReference>
<dbReference type="InterPro" id="IPR050154">
    <property type="entry name" value="UbiB_kinase"/>
</dbReference>
<dbReference type="SUPFAM" id="SSF56112">
    <property type="entry name" value="Protein kinase-like (PK-like)"/>
    <property type="match status" value="1"/>
</dbReference>
<name>A0A833VT49_9POAL</name>
<protein>
    <submittedName>
        <fullName evidence="3">ABC1 family</fullName>
    </submittedName>
</protein>
<gene>
    <name evidence="3" type="ORF">FCM35_KLT10034</name>
</gene>
<dbReference type="Pfam" id="PF03109">
    <property type="entry name" value="ABC1"/>
    <property type="match status" value="1"/>
</dbReference>
<dbReference type="InterPro" id="IPR004147">
    <property type="entry name" value="ABC1_dom"/>
</dbReference>
<dbReference type="PANTHER" id="PTHR10566">
    <property type="entry name" value="CHAPERONE-ACTIVITY OF BC1 COMPLEX CABC1 -RELATED"/>
    <property type="match status" value="1"/>
</dbReference>
<dbReference type="PANTHER" id="PTHR10566:SF123">
    <property type="entry name" value="PROTEIN KINASE SUPERFAMILY PROTEIN"/>
    <property type="match status" value="1"/>
</dbReference>